<reference evidence="1 2" key="1">
    <citation type="submission" date="2018-10" db="EMBL/GenBank/DDBJ databases">
        <title>Phylogenomics of Brevibacillus.</title>
        <authorList>
            <person name="Dunlap C."/>
        </authorList>
    </citation>
    <scope>NUCLEOTIDE SEQUENCE [LARGE SCALE GENOMIC DNA]</scope>
    <source>
        <strain evidence="1 2">JCM 15085</strain>
    </source>
</reference>
<organism evidence="1 2">
    <name type="scientific">Brevibacillus panacihumi</name>
    <dbReference type="NCBI Taxonomy" id="497735"/>
    <lineage>
        <taxon>Bacteria</taxon>
        <taxon>Bacillati</taxon>
        <taxon>Bacillota</taxon>
        <taxon>Bacilli</taxon>
        <taxon>Bacillales</taxon>
        <taxon>Paenibacillaceae</taxon>
        <taxon>Brevibacillus</taxon>
    </lineage>
</organism>
<evidence type="ECO:0000313" key="1">
    <source>
        <dbReference type="EMBL" id="RNB68635.1"/>
    </source>
</evidence>
<evidence type="ECO:0000313" key="2">
    <source>
        <dbReference type="Proteomes" id="UP000281915"/>
    </source>
</evidence>
<dbReference type="Proteomes" id="UP000281915">
    <property type="component" value="Unassembled WGS sequence"/>
</dbReference>
<gene>
    <name evidence="1" type="ORF">EDM58_24560</name>
</gene>
<dbReference type="EMBL" id="RHHT01000080">
    <property type="protein sequence ID" value="RNB68635.1"/>
    <property type="molecule type" value="Genomic_DNA"/>
</dbReference>
<comment type="caution">
    <text evidence="1">The sequence shown here is derived from an EMBL/GenBank/DDBJ whole genome shotgun (WGS) entry which is preliminary data.</text>
</comment>
<accession>A0A3M8C147</accession>
<dbReference type="AlphaFoldDB" id="A0A3M8C147"/>
<sequence>MTFQSNNMMQSSFPQSAQSMFQPGFAGTNSQEVRYQNQTGFSQASAAPTYGAFSYGGNTGNASAQSMFQPGFAGTNAQEVQYQNQTGFSQASAAPAFGGFSSGGIAGNASAQSMFQPGFAGTNAQEVRQLNQSFSQQPFGGFTQSQASYQPSFGAQSIFSPGFAGTNVNEVQARNSSYNALSNNLGSFPQASMSSQGQLFGGGANSVFSPGFAGTNTQEVRQQNQNSAAFANTSFQQQPQAQLQQQAFYGGYPQQTQATAGQLGFGAQAVFSPNFAGTNVQEVRALNAGQAAPHTGSIFPGSF</sequence>
<protein>
    <submittedName>
        <fullName evidence="1">Uncharacterized protein</fullName>
    </submittedName>
</protein>
<dbReference type="RefSeq" id="WP_122915679.1">
    <property type="nucleotide sequence ID" value="NZ_RHHT01000080.1"/>
</dbReference>
<name>A0A3M8C147_9BACL</name>
<proteinExistence type="predicted"/>